<gene>
    <name evidence="1" type="ORF">J6I92_12315</name>
</gene>
<dbReference type="CDD" id="cd11614">
    <property type="entry name" value="SAF_CpaB_FlgA_like"/>
    <property type="match status" value="1"/>
</dbReference>
<proteinExistence type="predicted"/>
<dbReference type="RefSeq" id="WP_301834810.1">
    <property type="nucleotide sequence ID" value="NZ_JAGGJC010000007.1"/>
</dbReference>
<keyword evidence="2" id="KW-1185">Reference proteome</keyword>
<sequence length="245" mass="27577">MQVNLKWKLTLLVLLVLALVIASYQLMRTYVEQQSQAIEQQRNAAMEWVLVFKRDLEEGHMVTLDDLQQRKYPPGYISEDWLRPQDAMAIVGNLTQHFVSRGEPVMLAVLQQARRASFSDVLAHNEYAVTATISIEQVHHGLLAIGNRVSLVAQRDSFGEASENKLMSIANVEILAIDNVTEADWQQGLASTLTFRFTAAQAAAFEQIRRSGYAIWLQNPEPDYAPLKAEPVIKIYTMNNGGFGE</sequence>
<name>A0ABT8MLA4_9GAMM</name>
<evidence type="ECO:0008006" key="3">
    <source>
        <dbReference type="Google" id="ProtNLM"/>
    </source>
</evidence>
<dbReference type="EMBL" id="JAGGJC010000007">
    <property type="protein sequence ID" value="MDN7130654.1"/>
    <property type="molecule type" value="Genomic_DNA"/>
</dbReference>
<accession>A0ABT8MLA4</accession>
<organism evidence="1 2">
    <name type="scientific">Pseudidiomarina terrestris</name>
    <dbReference type="NCBI Taxonomy" id="2820060"/>
    <lineage>
        <taxon>Bacteria</taxon>
        <taxon>Pseudomonadati</taxon>
        <taxon>Pseudomonadota</taxon>
        <taxon>Gammaproteobacteria</taxon>
        <taxon>Alteromonadales</taxon>
        <taxon>Idiomarinaceae</taxon>
        <taxon>Pseudidiomarina</taxon>
    </lineage>
</organism>
<reference evidence="1 2" key="1">
    <citation type="submission" date="2021-03" db="EMBL/GenBank/DDBJ databases">
        <title>Pseudidiomarina terrestris, a new bacterium isolated from saline soil.</title>
        <authorList>
            <person name="Galisteo C."/>
            <person name="De La Haba R."/>
            <person name="Sanchez-Porro C."/>
            <person name="Ventosa A."/>
        </authorList>
    </citation>
    <scope>NUCLEOTIDE SEQUENCE [LARGE SCALE GENOMIC DNA]</scope>
    <source>
        <strain evidence="2">1APR75-15</strain>
    </source>
</reference>
<comment type="caution">
    <text evidence="1">The sequence shown here is derived from an EMBL/GenBank/DDBJ whole genome shotgun (WGS) entry which is preliminary data.</text>
</comment>
<dbReference type="Proteomes" id="UP001169491">
    <property type="component" value="Unassembled WGS sequence"/>
</dbReference>
<protein>
    <recommendedName>
        <fullName evidence="3">Flp pilus assembly protein CpaB</fullName>
    </recommendedName>
</protein>
<evidence type="ECO:0000313" key="1">
    <source>
        <dbReference type="EMBL" id="MDN7130654.1"/>
    </source>
</evidence>
<evidence type="ECO:0000313" key="2">
    <source>
        <dbReference type="Proteomes" id="UP001169491"/>
    </source>
</evidence>